<dbReference type="OrthoDB" id="2151789at2759"/>
<sequence>DLHYKELESIAGKWKGFVPHTLFQIMTWEAVAEEQCHGGNIFSLREDEAPCLNLIYTVAWRNEADDDGVVPFVAQSMTRSMARAKHESNDAVNYASEYQYVIRSNGEKRYAEMNAVSRKYDPEAIFQDFMVGYYRFGGPSRKYGPGALGEE</sequence>
<accession>A0A9P9IV36</accession>
<dbReference type="Proteomes" id="UP000700596">
    <property type="component" value="Unassembled WGS sequence"/>
</dbReference>
<evidence type="ECO:0000313" key="1">
    <source>
        <dbReference type="EMBL" id="KAH7132155.1"/>
    </source>
</evidence>
<protein>
    <submittedName>
        <fullName evidence="1">Uncharacterized protein</fullName>
    </submittedName>
</protein>
<comment type="caution">
    <text evidence="1">The sequence shown here is derived from an EMBL/GenBank/DDBJ whole genome shotgun (WGS) entry which is preliminary data.</text>
</comment>
<dbReference type="EMBL" id="JAGMWT010000003">
    <property type="protein sequence ID" value="KAH7132155.1"/>
    <property type="molecule type" value="Genomic_DNA"/>
</dbReference>
<organism evidence="1 2">
    <name type="scientific">Dendryphion nanum</name>
    <dbReference type="NCBI Taxonomy" id="256645"/>
    <lineage>
        <taxon>Eukaryota</taxon>
        <taxon>Fungi</taxon>
        <taxon>Dikarya</taxon>
        <taxon>Ascomycota</taxon>
        <taxon>Pezizomycotina</taxon>
        <taxon>Dothideomycetes</taxon>
        <taxon>Pleosporomycetidae</taxon>
        <taxon>Pleosporales</taxon>
        <taxon>Torulaceae</taxon>
        <taxon>Dendryphion</taxon>
    </lineage>
</organism>
<reference evidence="1" key="1">
    <citation type="journal article" date="2021" name="Nat. Commun.">
        <title>Genetic determinants of endophytism in the Arabidopsis root mycobiome.</title>
        <authorList>
            <person name="Mesny F."/>
            <person name="Miyauchi S."/>
            <person name="Thiergart T."/>
            <person name="Pickel B."/>
            <person name="Atanasova L."/>
            <person name="Karlsson M."/>
            <person name="Huettel B."/>
            <person name="Barry K.W."/>
            <person name="Haridas S."/>
            <person name="Chen C."/>
            <person name="Bauer D."/>
            <person name="Andreopoulos W."/>
            <person name="Pangilinan J."/>
            <person name="LaButti K."/>
            <person name="Riley R."/>
            <person name="Lipzen A."/>
            <person name="Clum A."/>
            <person name="Drula E."/>
            <person name="Henrissat B."/>
            <person name="Kohler A."/>
            <person name="Grigoriev I.V."/>
            <person name="Martin F.M."/>
            <person name="Hacquard S."/>
        </authorList>
    </citation>
    <scope>NUCLEOTIDE SEQUENCE</scope>
    <source>
        <strain evidence="1">MPI-CAGE-CH-0243</strain>
    </source>
</reference>
<dbReference type="AlphaFoldDB" id="A0A9P9IV36"/>
<proteinExistence type="predicted"/>
<evidence type="ECO:0000313" key="2">
    <source>
        <dbReference type="Proteomes" id="UP000700596"/>
    </source>
</evidence>
<keyword evidence="2" id="KW-1185">Reference proteome</keyword>
<name>A0A9P9IV36_9PLEO</name>
<gene>
    <name evidence="1" type="ORF">B0J11DRAFT_428579</name>
</gene>
<feature type="non-terminal residue" evidence="1">
    <location>
        <position position="1"/>
    </location>
</feature>